<accession>A0ABU9VHG3</accession>
<comment type="caution">
    <text evidence="2">The sequence shown here is derived from an EMBL/GenBank/DDBJ whole genome shotgun (WGS) entry which is preliminary data.</text>
</comment>
<gene>
    <name evidence="2" type="ORF">MKY91_09365</name>
</gene>
<protein>
    <submittedName>
        <fullName evidence="2">Uncharacterized protein</fullName>
    </submittedName>
</protein>
<name>A0ABU9VHG3_9BACI</name>
<evidence type="ECO:0000313" key="3">
    <source>
        <dbReference type="Proteomes" id="UP001418796"/>
    </source>
</evidence>
<proteinExistence type="predicted"/>
<sequence length="74" mass="8629">MDFIILSATLLIISMLILFINSRKLKVAEQKNVSLIKEAQEKRENQLKVLEEILDKQNKMSIELDEIKKMNKGQ</sequence>
<feature type="coiled-coil region" evidence="1">
    <location>
        <begin position="25"/>
        <end position="60"/>
    </location>
</feature>
<evidence type="ECO:0000256" key="1">
    <source>
        <dbReference type="SAM" id="Coils"/>
    </source>
</evidence>
<dbReference type="Proteomes" id="UP001418796">
    <property type="component" value="Unassembled WGS sequence"/>
</dbReference>
<keyword evidence="3" id="KW-1185">Reference proteome</keyword>
<organism evidence="2 3">
    <name type="scientific">Alkalicoccobacillus gibsonii</name>
    <dbReference type="NCBI Taxonomy" id="79881"/>
    <lineage>
        <taxon>Bacteria</taxon>
        <taxon>Bacillati</taxon>
        <taxon>Bacillota</taxon>
        <taxon>Bacilli</taxon>
        <taxon>Bacillales</taxon>
        <taxon>Bacillaceae</taxon>
        <taxon>Alkalicoccobacillus</taxon>
    </lineage>
</organism>
<dbReference type="RefSeq" id="WP_343130290.1">
    <property type="nucleotide sequence ID" value="NZ_JBCITK010000001.1"/>
</dbReference>
<evidence type="ECO:0000313" key="2">
    <source>
        <dbReference type="EMBL" id="MEN0643351.1"/>
    </source>
</evidence>
<reference evidence="2 3" key="1">
    <citation type="submission" date="2024-03" db="EMBL/GenBank/DDBJ databases">
        <title>Bacilli Hybrid Assemblies.</title>
        <authorList>
            <person name="Kovac J."/>
        </authorList>
    </citation>
    <scope>NUCLEOTIDE SEQUENCE [LARGE SCALE GENOMIC DNA]</scope>
    <source>
        <strain evidence="2 3">FSL R7-0666</strain>
    </source>
</reference>
<dbReference type="EMBL" id="JBCITK010000001">
    <property type="protein sequence ID" value="MEN0643351.1"/>
    <property type="molecule type" value="Genomic_DNA"/>
</dbReference>
<keyword evidence="1" id="KW-0175">Coiled coil</keyword>